<dbReference type="CDD" id="cd02440">
    <property type="entry name" value="AdoMet_MTases"/>
    <property type="match status" value="1"/>
</dbReference>
<gene>
    <name evidence="1" type="ORF">SAMN02982989_4229</name>
</gene>
<dbReference type="STRING" id="464029.SAMN02982989_4229"/>
<keyword evidence="1" id="KW-0808">Transferase</keyword>
<protein>
    <submittedName>
        <fullName evidence="1">tRNA (Mo5U34)-methyltransferase</fullName>
    </submittedName>
</protein>
<proteinExistence type="predicted"/>
<organism evidence="1 2">
    <name type="scientific">Xaviernesmea oryzae</name>
    <dbReference type="NCBI Taxonomy" id="464029"/>
    <lineage>
        <taxon>Bacteria</taxon>
        <taxon>Pseudomonadati</taxon>
        <taxon>Pseudomonadota</taxon>
        <taxon>Alphaproteobacteria</taxon>
        <taxon>Hyphomicrobiales</taxon>
        <taxon>Rhizobiaceae</taxon>
        <taxon>Rhizobium/Agrobacterium group</taxon>
        <taxon>Xaviernesmea</taxon>
    </lineage>
</organism>
<dbReference type="GO" id="GO:0008168">
    <property type="term" value="F:methyltransferase activity"/>
    <property type="evidence" value="ECO:0007669"/>
    <property type="project" value="UniProtKB-KW"/>
</dbReference>
<dbReference type="Gene3D" id="3.40.50.150">
    <property type="entry name" value="Vaccinia Virus protein VP39"/>
    <property type="match status" value="1"/>
</dbReference>
<dbReference type="EMBL" id="FXAF01000011">
    <property type="protein sequence ID" value="SMF72897.1"/>
    <property type="molecule type" value="Genomic_DNA"/>
</dbReference>
<dbReference type="NCBIfam" id="TIGR04290">
    <property type="entry name" value="meth_Rta_06860"/>
    <property type="match status" value="1"/>
</dbReference>
<dbReference type="Pfam" id="PF08003">
    <property type="entry name" value="Methyltransf_9"/>
    <property type="match status" value="1"/>
</dbReference>
<dbReference type="SUPFAM" id="SSF53335">
    <property type="entry name" value="S-adenosyl-L-methionine-dependent methyltransferases"/>
    <property type="match status" value="1"/>
</dbReference>
<dbReference type="OrthoDB" id="9765084at2"/>
<evidence type="ECO:0000313" key="1">
    <source>
        <dbReference type="EMBL" id="SMF72897.1"/>
    </source>
</evidence>
<dbReference type="InterPro" id="IPR029063">
    <property type="entry name" value="SAM-dependent_MTases_sf"/>
</dbReference>
<keyword evidence="1" id="KW-0489">Methyltransferase</keyword>
<dbReference type="Proteomes" id="UP000192903">
    <property type="component" value="Unassembled WGS sequence"/>
</dbReference>
<accession>A0A1X7GRG6</accession>
<dbReference type="RefSeq" id="WP_085424825.1">
    <property type="nucleotide sequence ID" value="NZ_FXAF01000011.1"/>
</dbReference>
<sequence>MDARRNSTKEELKERIAELGPWFQNMEIQGIKTAPDHFLGDYPTFKWKGFRHAVPEDLEGRSVLDVGCNAGFYSFEMKRRNAGRVLGIDSDPHYLRQARFVAEQCGLDVEFREMSVYEVGRLKEKFDLVIFMGVLYHLRHPLLALDLLHDHVVGDRMLFQCLQRGEERICDLKDDYDFSEWDIFERRGYPRLYFVEERYASDPTNWFIPNKAAVEAMLRSSGFVIEDNPEREVYLCRRGERHYAADPPPHL</sequence>
<dbReference type="GO" id="GO:0032259">
    <property type="term" value="P:methylation"/>
    <property type="evidence" value="ECO:0007669"/>
    <property type="project" value="UniProtKB-KW"/>
</dbReference>
<dbReference type="InterPro" id="IPR027554">
    <property type="entry name" value="Meth_Rta_06860"/>
</dbReference>
<keyword evidence="2" id="KW-1185">Reference proteome</keyword>
<evidence type="ECO:0000313" key="2">
    <source>
        <dbReference type="Proteomes" id="UP000192903"/>
    </source>
</evidence>
<reference evidence="2" key="1">
    <citation type="submission" date="2017-04" db="EMBL/GenBank/DDBJ databases">
        <authorList>
            <person name="Varghese N."/>
            <person name="Submissions S."/>
        </authorList>
    </citation>
    <scope>NUCLEOTIDE SEQUENCE [LARGE SCALE GENOMIC DNA]</scope>
    <source>
        <strain evidence="2">B4P</strain>
    </source>
</reference>
<dbReference type="InterPro" id="IPR027555">
    <property type="entry name" value="Mo5U34_MeTrfas-like"/>
</dbReference>
<dbReference type="AlphaFoldDB" id="A0A1X7GRG6"/>
<name>A0A1X7GRG6_9HYPH</name>